<sequence length="93" mass="9918">MKSTSKLVLATLALGAAALMSGCANSAPSGSDPLYSRNNQGFNALGIVDWSPASYEEVPIESAVLYSDTMLDRKNISGDNLSLFWGTFVYADY</sequence>
<protein>
    <submittedName>
        <fullName evidence="2">Uncharacterized protein</fullName>
    </submittedName>
</protein>
<evidence type="ECO:0000313" key="3">
    <source>
        <dbReference type="Proteomes" id="UP000642829"/>
    </source>
</evidence>
<dbReference type="Proteomes" id="UP000642829">
    <property type="component" value="Unassembled WGS sequence"/>
</dbReference>
<feature type="signal peptide" evidence="1">
    <location>
        <begin position="1"/>
        <end position="26"/>
    </location>
</feature>
<feature type="chain" id="PRO_5035144509" evidence="1">
    <location>
        <begin position="27"/>
        <end position="93"/>
    </location>
</feature>
<dbReference type="PROSITE" id="PS51257">
    <property type="entry name" value="PROKAR_LIPOPROTEIN"/>
    <property type="match status" value="1"/>
</dbReference>
<evidence type="ECO:0000256" key="1">
    <source>
        <dbReference type="SAM" id="SignalP"/>
    </source>
</evidence>
<dbReference type="EMBL" id="BMXG01000017">
    <property type="protein sequence ID" value="GHC07475.1"/>
    <property type="molecule type" value="Genomic_DNA"/>
</dbReference>
<keyword evidence="1" id="KW-0732">Signal</keyword>
<reference evidence="2" key="1">
    <citation type="journal article" date="2014" name="Int. J. Syst. Evol. Microbiol.">
        <title>Complete genome sequence of Corynebacterium casei LMG S-19264T (=DSM 44701T), isolated from a smear-ripened cheese.</title>
        <authorList>
            <consortium name="US DOE Joint Genome Institute (JGI-PGF)"/>
            <person name="Walter F."/>
            <person name="Albersmeier A."/>
            <person name="Kalinowski J."/>
            <person name="Ruckert C."/>
        </authorList>
    </citation>
    <scope>NUCLEOTIDE SEQUENCE</scope>
    <source>
        <strain evidence="2">KCTC 12870</strain>
    </source>
</reference>
<proteinExistence type="predicted"/>
<reference evidence="2" key="2">
    <citation type="submission" date="2020-09" db="EMBL/GenBank/DDBJ databases">
        <authorList>
            <person name="Sun Q."/>
            <person name="Kim S."/>
        </authorList>
    </citation>
    <scope>NUCLEOTIDE SEQUENCE</scope>
    <source>
        <strain evidence="2">KCTC 12870</strain>
    </source>
</reference>
<comment type="caution">
    <text evidence="2">The sequence shown here is derived from an EMBL/GenBank/DDBJ whole genome shotgun (WGS) entry which is preliminary data.</text>
</comment>
<keyword evidence="3" id="KW-1185">Reference proteome</keyword>
<name>A0A8J3DBW7_9BACT</name>
<dbReference type="RefSeq" id="WP_189515867.1">
    <property type="nucleotide sequence ID" value="NZ_BMXG01000017.1"/>
</dbReference>
<gene>
    <name evidence="2" type="ORF">GCM10007047_25840</name>
</gene>
<evidence type="ECO:0000313" key="2">
    <source>
        <dbReference type="EMBL" id="GHC07475.1"/>
    </source>
</evidence>
<dbReference type="AlphaFoldDB" id="A0A8J3DBW7"/>
<accession>A0A8J3DBW7</accession>
<organism evidence="2 3">
    <name type="scientific">Cerasicoccus arenae</name>
    <dbReference type="NCBI Taxonomy" id="424488"/>
    <lineage>
        <taxon>Bacteria</taxon>
        <taxon>Pseudomonadati</taxon>
        <taxon>Verrucomicrobiota</taxon>
        <taxon>Opitutia</taxon>
        <taxon>Puniceicoccales</taxon>
        <taxon>Cerasicoccaceae</taxon>
        <taxon>Cerasicoccus</taxon>
    </lineage>
</organism>